<organism evidence="1 2">
    <name type="scientific">Neotoma lepida</name>
    <name type="common">Desert woodrat</name>
    <dbReference type="NCBI Taxonomy" id="56216"/>
    <lineage>
        <taxon>Eukaryota</taxon>
        <taxon>Metazoa</taxon>
        <taxon>Chordata</taxon>
        <taxon>Craniata</taxon>
        <taxon>Vertebrata</taxon>
        <taxon>Euteleostomi</taxon>
        <taxon>Mammalia</taxon>
        <taxon>Eutheria</taxon>
        <taxon>Euarchontoglires</taxon>
        <taxon>Glires</taxon>
        <taxon>Rodentia</taxon>
        <taxon>Myomorpha</taxon>
        <taxon>Muroidea</taxon>
        <taxon>Cricetidae</taxon>
        <taxon>Neotominae</taxon>
        <taxon>Neotoma</taxon>
    </lineage>
</organism>
<proteinExistence type="predicted"/>
<dbReference type="PANTHER" id="PTHR11937">
    <property type="entry name" value="ACTIN"/>
    <property type="match status" value="1"/>
</dbReference>
<dbReference type="Pfam" id="PF00022">
    <property type="entry name" value="Actin"/>
    <property type="match status" value="1"/>
</dbReference>
<dbReference type="FunFam" id="3.90.640.10:FF:000047">
    <property type="entry name" value="Actin, alpha skeletal muscle"/>
    <property type="match status" value="1"/>
</dbReference>
<dbReference type="InterPro" id="IPR004000">
    <property type="entry name" value="Actin"/>
</dbReference>
<dbReference type="Gene3D" id="3.90.640.10">
    <property type="entry name" value="Actin, Chain A, domain 4"/>
    <property type="match status" value="1"/>
</dbReference>
<protein>
    <submittedName>
        <fullName evidence="1">Uncharacterized protein</fullName>
    </submittedName>
</protein>
<reference evidence="1 2" key="1">
    <citation type="submission" date="2016-06" db="EMBL/GenBank/DDBJ databases">
        <title>The Draft Genome Sequence and Annotation of the Desert Woodrat Neotoma lepida.</title>
        <authorList>
            <person name="Campbell M."/>
            <person name="Oakeson K.F."/>
            <person name="Yandell M."/>
            <person name="Halpert J.R."/>
            <person name="Dearing D."/>
        </authorList>
    </citation>
    <scope>NUCLEOTIDE SEQUENCE [LARGE SCALE GENOMIC DNA]</scope>
    <source>
        <strain evidence="1">417</strain>
        <tissue evidence="1">Liver</tissue>
    </source>
</reference>
<keyword evidence="2" id="KW-1185">Reference proteome</keyword>
<dbReference type="OrthoDB" id="5863417at2759"/>
<dbReference type="STRING" id="56216.A0A1A6GP96"/>
<name>A0A1A6GP96_NEOLE</name>
<evidence type="ECO:0000313" key="2">
    <source>
        <dbReference type="Proteomes" id="UP000092124"/>
    </source>
</evidence>
<dbReference type="SUPFAM" id="SSF53067">
    <property type="entry name" value="Actin-like ATPase domain"/>
    <property type="match status" value="1"/>
</dbReference>
<sequence>MAYCVVASWTDVAHRAVSFSTGVVHCAVSGSTGVTLCSVQLDRVTHAVPLYEGDALLHTILQLDLAGWDLTDYLMKILTERACSFTTMVHWKIVRDIKEMLCCVALEFEQEMGTAASSSLEKSYELPDGQVITIGNEQFPVSRGEVPF</sequence>
<dbReference type="EMBL" id="LZPO01078627">
    <property type="protein sequence ID" value="OBS67520.1"/>
    <property type="molecule type" value="Genomic_DNA"/>
</dbReference>
<dbReference type="Gene3D" id="3.30.420.40">
    <property type="match status" value="1"/>
</dbReference>
<dbReference type="AlphaFoldDB" id="A0A1A6GP96"/>
<accession>A0A1A6GP96</accession>
<dbReference type="Proteomes" id="UP000092124">
    <property type="component" value="Unassembled WGS sequence"/>
</dbReference>
<dbReference type="InterPro" id="IPR043129">
    <property type="entry name" value="ATPase_NBD"/>
</dbReference>
<comment type="caution">
    <text evidence="1">The sequence shown here is derived from an EMBL/GenBank/DDBJ whole genome shotgun (WGS) entry which is preliminary data.</text>
</comment>
<evidence type="ECO:0000313" key="1">
    <source>
        <dbReference type="EMBL" id="OBS67520.1"/>
    </source>
</evidence>
<gene>
    <name evidence="1" type="ORF">A6R68_03928</name>
</gene>